<gene>
    <name evidence="1" type="ORF">SDC9_151489</name>
</gene>
<name>A0A645EUS4_9ZZZZ</name>
<organism evidence="1">
    <name type="scientific">bioreactor metagenome</name>
    <dbReference type="NCBI Taxonomy" id="1076179"/>
    <lineage>
        <taxon>unclassified sequences</taxon>
        <taxon>metagenomes</taxon>
        <taxon>ecological metagenomes</taxon>
    </lineage>
</organism>
<proteinExistence type="predicted"/>
<dbReference type="NCBIfam" id="TIGR04223">
    <property type="entry name" value="quorum_AgrD"/>
    <property type="match status" value="1"/>
</dbReference>
<sequence>MMKKFTKSAILAVLSVAATMFATAMATSACVWFVHQPEEPECLKDM</sequence>
<dbReference type="EMBL" id="VSSQ01050179">
    <property type="protein sequence ID" value="MPN04253.1"/>
    <property type="molecule type" value="Genomic_DNA"/>
</dbReference>
<evidence type="ECO:0000313" key="1">
    <source>
        <dbReference type="EMBL" id="MPN04253.1"/>
    </source>
</evidence>
<protein>
    <recommendedName>
        <fullName evidence="2">Cyclic lactone autoinducer peptide</fullName>
    </recommendedName>
</protein>
<dbReference type="PROSITE" id="PS51257">
    <property type="entry name" value="PROKAR_LIPOPROTEIN"/>
    <property type="match status" value="1"/>
</dbReference>
<dbReference type="InterPro" id="IPR009229">
    <property type="entry name" value="AgrD"/>
</dbReference>
<reference evidence="1" key="1">
    <citation type="submission" date="2019-08" db="EMBL/GenBank/DDBJ databases">
        <authorList>
            <person name="Kucharzyk K."/>
            <person name="Murdoch R.W."/>
            <person name="Higgins S."/>
            <person name="Loffler F."/>
        </authorList>
    </citation>
    <scope>NUCLEOTIDE SEQUENCE</scope>
</reference>
<evidence type="ECO:0008006" key="2">
    <source>
        <dbReference type="Google" id="ProtNLM"/>
    </source>
</evidence>
<comment type="caution">
    <text evidence="1">The sequence shown here is derived from an EMBL/GenBank/DDBJ whole genome shotgun (WGS) entry which is preliminary data.</text>
</comment>
<dbReference type="AlphaFoldDB" id="A0A645EUS4"/>
<accession>A0A645EUS4</accession>